<dbReference type="SMART" id="SM00448">
    <property type="entry name" value="REC"/>
    <property type="match status" value="1"/>
</dbReference>
<dbReference type="Gene3D" id="3.40.50.2300">
    <property type="match status" value="1"/>
</dbReference>
<dbReference type="InterPro" id="IPR009057">
    <property type="entry name" value="Homeodomain-like_sf"/>
</dbReference>
<feature type="modified residue" description="4-aspartylphosphate" evidence="8">
    <location>
        <position position="54"/>
    </location>
</feature>
<dbReference type="RefSeq" id="WP_132700318.1">
    <property type="nucleotide sequence ID" value="NZ_SLZR01000003.1"/>
</dbReference>
<keyword evidence="6 11" id="KW-0238">DNA-binding</keyword>
<keyword evidence="7" id="KW-0804">Transcription</keyword>
<dbReference type="SUPFAM" id="SSF52540">
    <property type="entry name" value="P-loop containing nucleoside triphosphate hydrolases"/>
    <property type="match status" value="1"/>
</dbReference>
<evidence type="ECO:0000256" key="2">
    <source>
        <dbReference type="ARBA" id="ARBA00022741"/>
    </source>
</evidence>
<feature type="domain" description="Sigma-54 factor interaction" evidence="9">
    <location>
        <begin position="143"/>
        <end position="372"/>
    </location>
</feature>
<dbReference type="OrthoDB" id="9804019at2"/>
<sequence length="465" mass="51159">MKKRVLLVEDSPSLSAVYQGYLANSEEYGVAAVETGRDAMVKLTQAPPQLLILDLKLPDMNGMDILKHIKAQDLPTEVIVITAHGSVDVAVDAMHNGAFDFLVKPFDAKRLLVTCENALQHRELAQQVQTYRDSFDRTHYEGFIGESLPMQSVYRIIDSAASSNATVFVTGESGTGKEVCASAIHQRSPRAKKPFIALNCGAIPKDLMESEIFGHVKGAFTGASTTREGAASQADGGTLFLDEICEMDLELQTKLLRFIQTGTVQAVGGSETKQVDVRFVCATNRDPWLEVQEGRFREDLYYRLHVIPVHLPPLRERETDVKLLMDSFLRQYAQEEGKELTNFSSEALSMLMSYDWPGNVRQLQNIIRNIVVLNQGSEVTAEMIPRPVCDLASRGTPAAPAAANLQQAPSVSGSGGVRPLWEVEREAIEHAIAACEGNIPKAAALLDVSASTIYRKREKWEKNGV</sequence>
<dbReference type="PROSITE" id="PS00688">
    <property type="entry name" value="SIGMA54_INTERACT_3"/>
    <property type="match status" value="1"/>
</dbReference>
<evidence type="ECO:0000256" key="7">
    <source>
        <dbReference type="ARBA" id="ARBA00023163"/>
    </source>
</evidence>
<dbReference type="PROSITE" id="PS00676">
    <property type="entry name" value="SIGMA54_INTERACT_2"/>
    <property type="match status" value="1"/>
</dbReference>
<dbReference type="Gene3D" id="3.40.50.300">
    <property type="entry name" value="P-loop containing nucleotide triphosphate hydrolases"/>
    <property type="match status" value="1"/>
</dbReference>
<dbReference type="Proteomes" id="UP000295793">
    <property type="component" value="Unassembled WGS sequence"/>
</dbReference>
<dbReference type="PROSITE" id="PS50045">
    <property type="entry name" value="SIGMA54_INTERACT_4"/>
    <property type="match status" value="1"/>
</dbReference>
<keyword evidence="4" id="KW-0902">Two-component regulatory system</keyword>
<dbReference type="CDD" id="cd17572">
    <property type="entry name" value="REC_NtrC1-like"/>
    <property type="match status" value="1"/>
</dbReference>
<evidence type="ECO:0000313" key="12">
    <source>
        <dbReference type="Proteomes" id="UP000295793"/>
    </source>
</evidence>
<dbReference type="Gene3D" id="1.10.10.60">
    <property type="entry name" value="Homeodomain-like"/>
    <property type="match status" value="1"/>
</dbReference>
<dbReference type="InterPro" id="IPR002197">
    <property type="entry name" value="HTH_Fis"/>
</dbReference>
<dbReference type="InterPro" id="IPR002078">
    <property type="entry name" value="Sigma_54_int"/>
</dbReference>
<keyword evidence="12" id="KW-1185">Reference proteome</keyword>
<dbReference type="InterPro" id="IPR058031">
    <property type="entry name" value="AAA_lid_NorR"/>
</dbReference>
<dbReference type="EMBL" id="SLZR01000003">
    <property type="protein sequence ID" value="TCS42393.1"/>
    <property type="molecule type" value="Genomic_DNA"/>
</dbReference>
<evidence type="ECO:0000256" key="1">
    <source>
        <dbReference type="ARBA" id="ARBA00022553"/>
    </source>
</evidence>
<dbReference type="FunFam" id="1.10.8.60:FF:000120">
    <property type="entry name" value="Sigma-54-dependent Fis family transcriptional regulator"/>
    <property type="match status" value="1"/>
</dbReference>
<evidence type="ECO:0000256" key="6">
    <source>
        <dbReference type="ARBA" id="ARBA00023125"/>
    </source>
</evidence>
<dbReference type="SUPFAM" id="SSF46689">
    <property type="entry name" value="Homeodomain-like"/>
    <property type="match status" value="1"/>
</dbReference>
<reference evidence="11 12" key="1">
    <citation type="submission" date="2019-03" db="EMBL/GenBank/DDBJ databases">
        <title>Genomic Encyclopedia of Archaeal and Bacterial Type Strains, Phase II (KMG-II): from individual species to whole genera.</title>
        <authorList>
            <person name="Goeker M."/>
        </authorList>
    </citation>
    <scope>NUCLEOTIDE SEQUENCE [LARGE SCALE GENOMIC DNA]</scope>
    <source>
        <strain evidence="11 12">DSM 15388</strain>
    </source>
</reference>
<evidence type="ECO:0000256" key="5">
    <source>
        <dbReference type="ARBA" id="ARBA00023015"/>
    </source>
</evidence>
<evidence type="ECO:0000259" key="10">
    <source>
        <dbReference type="PROSITE" id="PS50110"/>
    </source>
</evidence>
<dbReference type="GO" id="GO:0005524">
    <property type="term" value="F:ATP binding"/>
    <property type="evidence" value="ECO:0007669"/>
    <property type="project" value="UniProtKB-KW"/>
</dbReference>
<dbReference type="InterPro" id="IPR025943">
    <property type="entry name" value="Sigma_54_int_dom_ATP-bd_2"/>
</dbReference>
<gene>
    <name evidence="11" type="ORF">BCF53_10354</name>
</gene>
<dbReference type="GO" id="GO:0006355">
    <property type="term" value="P:regulation of DNA-templated transcription"/>
    <property type="evidence" value="ECO:0007669"/>
    <property type="project" value="InterPro"/>
</dbReference>
<dbReference type="GO" id="GO:0000160">
    <property type="term" value="P:phosphorelay signal transduction system"/>
    <property type="evidence" value="ECO:0007669"/>
    <property type="project" value="UniProtKB-KW"/>
</dbReference>
<dbReference type="AlphaFoldDB" id="A0A4R3I821"/>
<dbReference type="CDD" id="cd00009">
    <property type="entry name" value="AAA"/>
    <property type="match status" value="1"/>
</dbReference>
<dbReference type="InterPro" id="IPR003593">
    <property type="entry name" value="AAA+_ATPase"/>
</dbReference>
<keyword evidence="3" id="KW-0067">ATP-binding</keyword>
<dbReference type="Pfam" id="PF00158">
    <property type="entry name" value="Sigma54_activat"/>
    <property type="match status" value="1"/>
</dbReference>
<evidence type="ECO:0000256" key="8">
    <source>
        <dbReference type="PROSITE-ProRule" id="PRU00169"/>
    </source>
</evidence>
<dbReference type="Gene3D" id="1.10.8.60">
    <property type="match status" value="1"/>
</dbReference>
<evidence type="ECO:0000256" key="4">
    <source>
        <dbReference type="ARBA" id="ARBA00023012"/>
    </source>
</evidence>
<dbReference type="InterPro" id="IPR001789">
    <property type="entry name" value="Sig_transdc_resp-reg_receiver"/>
</dbReference>
<evidence type="ECO:0000259" key="9">
    <source>
        <dbReference type="PROSITE" id="PS50045"/>
    </source>
</evidence>
<dbReference type="PANTHER" id="PTHR32071:SF117">
    <property type="entry name" value="PTS-DEPENDENT DIHYDROXYACETONE KINASE OPERON REGULATORY PROTEIN-RELATED"/>
    <property type="match status" value="1"/>
</dbReference>
<dbReference type="Pfam" id="PF25601">
    <property type="entry name" value="AAA_lid_14"/>
    <property type="match status" value="1"/>
</dbReference>
<dbReference type="PANTHER" id="PTHR32071">
    <property type="entry name" value="TRANSCRIPTIONAL REGULATORY PROTEIN"/>
    <property type="match status" value="1"/>
</dbReference>
<proteinExistence type="predicted"/>
<dbReference type="PROSITE" id="PS50110">
    <property type="entry name" value="RESPONSE_REGULATORY"/>
    <property type="match status" value="1"/>
</dbReference>
<dbReference type="GO" id="GO:0043565">
    <property type="term" value="F:sequence-specific DNA binding"/>
    <property type="evidence" value="ECO:0007669"/>
    <property type="project" value="InterPro"/>
</dbReference>
<dbReference type="FunFam" id="3.40.50.300:FF:000006">
    <property type="entry name" value="DNA-binding transcriptional regulator NtrC"/>
    <property type="match status" value="1"/>
</dbReference>
<dbReference type="InterPro" id="IPR025944">
    <property type="entry name" value="Sigma_54_int_dom_CS"/>
</dbReference>
<comment type="caution">
    <text evidence="11">The sequence shown here is derived from an EMBL/GenBank/DDBJ whole genome shotgun (WGS) entry which is preliminary data.</text>
</comment>
<accession>A0A4R3I821</accession>
<dbReference type="Pfam" id="PF00072">
    <property type="entry name" value="Response_reg"/>
    <property type="match status" value="1"/>
</dbReference>
<evidence type="ECO:0000256" key="3">
    <source>
        <dbReference type="ARBA" id="ARBA00022840"/>
    </source>
</evidence>
<name>A0A4R3I821_9GAMM</name>
<keyword evidence="5" id="KW-0805">Transcription regulation</keyword>
<organism evidence="11 12">
    <name type="scientific">Reinekea marinisedimentorum</name>
    <dbReference type="NCBI Taxonomy" id="230495"/>
    <lineage>
        <taxon>Bacteria</taxon>
        <taxon>Pseudomonadati</taxon>
        <taxon>Pseudomonadota</taxon>
        <taxon>Gammaproteobacteria</taxon>
        <taxon>Oceanospirillales</taxon>
        <taxon>Saccharospirillaceae</taxon>
        <taxon>Reinekea</taxon>
    </lineage>
</organism>
<keyword evidence="1 8" id="KW-0597">Phosphoprotein</keyword>
<dbReference type="SUPFAM" id="SSF52172">
    <property type="entry name" value="CheY-like"/>
    <property type="match status" value="1"/>
</dbReference>
<dbReference type="SMART" id="SM00382">
    <property type="entry name" value="AAA"/>
    <property type="match status" value="1"/>
</dbReference>
<dbReference type="InterPro" id="IPR011006">
    <property type="entry name" value="CheY-like_superfamily"/>
</dbReference>
<keyword evidence="2" id="KW-0547">Nucleotide-binding</keyword>
<protein>
    <submittedName>
        <fullName evidence="11">DNA-binding NtrC family response regulator</fullName>
    </submittedName>
</protein>
<dbReference type="InterPro" id="IPR027417">
    <property type="entry name" value="P-loop_NTPase"/>
</dbReference>
<dbReference type="Pfam" id="PF02954">
    <property type="entry name" value="HTH_8"/>
    <property type="match status" value="1"/>
</dbReference>
<feature type="domain" description="Response regulatory" evidence="10">
    <location>
        <begin position="4"/>
        <end position="119"/>
    </location>
</feature>
<evidence type="ECO:0000313" key="11">
    <source>
        <dbReference type="EMBL" id="TCS42393.1"/>
    </source>
</evidence>